<dbReference type="InterPro" id="IPR039556">
    <property type="entry name" value="ICL/PEPM"/>
</dbReference>
<dbReference type="InterPro" id="IPR040442">
    <property type="entry name" value="Pyrv_kinase-like_dom_sf"/>
</dbReference>
<dbReference type="Proteomes" id="UP000305654">
    <property type="component" value="Unassembled WGS sequence"/>
</dbReference>
<dbReference type="GO" id="GO:0016779">
    <property type="term" value="F:nucleotidyltransferase activity"/>
    <property type="evidence" value="ECO:0007669"/>
    <property type="project" value="UniProtKB-ARBA"/>
</dbReference>
<comment type="caution">
    <text evidence="6">The sequence shown here is derived from an EMBL/GenBank/DDBJ whole genome shotgun (WGS) entry which is preliminary data.</text>
</comment>
<dbReference type="SUPFAM" id="SSF51621">
    <property type="entry name" value="Phosphoenolpyruvate/pyruvate domain"/>
    <property type="match status" value="1"/>
</dbReference>
<dbReference type="Gene3D" id="3.90.550.10">
    <property type="entry name" value="Spore Coat Polysaccharide Biosynthesis Protein SpsA, Chain A"/>
    <property type="match status" value="1"/>
</dbReference>
<evidence type="ECO:0000256" key="3">
    <source>
        <dbReference type="ARBA" id="ARBA00024063"/>
    </source>
</evidence>
<keyword evidence="2 6" id="KW-0413">Isomerase</keyword>
<dbReference type="Pfam" id="PF13714">
    <property type="entry name" value="PEP_mutase"/>
    <property type="match status" value="1"/>
</dbReference>
<dbReference type="InterPro" id="IPR015813">
    <property type="entry name" value="Pyrv/PenolPyrv_kinase-like_dom"/>
</dbReference>
<dbReference type="NCBIfam" id="TIGR02320">
    <property type="entry name" value="PEP_mutase"/>
    <property type="match status" value="1"/>
</dbReference>
<dbReference type="InterPro" id="IPR029044">
    <property type="entry name" value="Nucleotide-diphossugar_trans"/>
</dbReference>
<evidence type="ECO:0000259" key="5">
    <source>
        <dbReference type="Pfam" id="PF12804"/>
    </source>
</evidence>
<dbReference type="Gene3D" id="3.20.20.60">
    <property type="entry name" value="Phosphoenolpyruvate-binding domains"/>
    <property type="match status" value="1"/>
</dbReference>
<dbReference type="EC" id="5.4.2.9" evidence="3"/>
<dbReference type="AlphaFoldDB" id="A0A5R9J5Z3"/>
<dbReference type="InterPro" id="IPR012698">
    <property type="entry name" value="PEnolPyrv_PMutase_core"/>
</dbReference>
<evidence type="ECO:0000313" key="6">
    <source>
        <dbReference type="EMBL" id="TLU71927.1"/>
    </source>
</evidence>
<evidence type="ECO:0000313" key="7">
    <source>
        <dbReference type="Proteomes" id="UP000305654"/>
    </source>
</evidence>
<reference evidence="6 7" key="1">
    <citation type="submission" date="2019-05" db="EMBL/GenBank/DDBJ databases">
        <authorList>
            <person name="Pankratov T."/>
            <person name="Grouzdev D."/>
        </authorList>
    </citation>
    <scope>NUCLEOTIDE SEQUENCE [LARGE SCALE GENOMIC DNA]</scope>
    <source>
        <strain evidence="6 7">KEBCLARHB70R</strain>
    </source>
</reference>
<keyword evidence="1" id="KW-0460">Magnesium</keyword>
<protein>
    <recommendedName>
        <fullName evidence="3">phosphoenolpyruvate mutase</fullName>
        <ecNumber evidence="3">5.4.2.9</ecNumber>
    </recommendedName>
</protein>
<dbReference type="SUPFAM" id="SSF53448">
    <property type="entry name" value="Nucleotide-diphospho-sugar transferases"/>
    <property type="match status" value="1"/>
</dbReference>
<dbReference type="CDD" id="cd00377">
    <property type="entry name" value="ICL_PEPM"/>
    <property type="match status" value="1"/>
</dbReference>
<dbReference type="PANTHER" id="PTHR42905:SF7">
    <property type="entry name" value="PHOSPHOENOLPYRUVATE PHOSPHOMUTASE"/>
    <property type="match status" value="1"/>
</dbReference>
<sequence>MEAATTAAPPHRPSTTPSRFRRLRDLIEGPELGFLMEAHSGLSAKLVEEAGFAGIWGSGLSMSAALGLRDNNEASWTQVLEQAEYMADASSLPILLDGDTGYGNFNNVRRLVRKLTERGIAGVCIEDKLFPKTNSFIGEAQPLADMEEFCGRIRAGKDAQPDDDFVLVARVEALISGHSMEEALRRAEAYHAAGADAILMHSKKRHAGEILAFMERWGGRCPVVIVPTMYYSTPTEVFRNAGVSTIIWANHLVRASITAMRETASRIHREQSLAGVEAEVVSVKDIFALTDNDELEAAGERYLPAASVPARPVGPAVRPVRGIVLAASHGAELGAYTADKPKCMVDLRGRPLLSHLLGVLGRAGVRDVAVVRGYCKQAIEPARLGVGELVMLDNDDHATTGEVASLLCAVERLHGESVIVYGDVLFRRYILDALLAVEADIVIAVDALRQRAPGGGSRHEPNPRDLVAADKAFSASYLDDQPARLVSMGERARETPSGEWIGLLRLSARGAEWVREEMASMQAEGIAATADLPALLSRLNERHPVAVHYITGHWLDVDTITDLADARNFS</sequence>
<dbReference type="EMBL" id="VCDI01000005">
    <property type="protein sequence ID" value="TLU71927.1"/>
    <property type="molecule type" value="Genomic_DNA"/>
</dbReference>
<gene>
    <name evidence="6" type="primary">aepX</name>
    <name evidence="6" type="ORF">FE263_15210</name>
</gene>
<dbReference type="GO" id="GO:0050188">
    <property type="term" value="F:phosphoenolpyruvate mutase activity"/>
    <property type="evidence" value="ECO:0007669"/>
    <property type="project" value="UniProtKB-EC"/>
</dbReference>
<dbReference type="CDD" id="cd02523">
    <property type="entry name" value="PC_cytidylyltransferase"/>
    <property type="match status" value="1"/>
</dbReference>
<proteinExistence type="inferred from homology"/>
<dbReference type="Pfam" id="PF12804">
    <property type="entry name" value="NTP_transf_3"/>
    <property type="match status" value="1"/>
</dbReference>
<evidence type="ECO:0000256" key="4">
    <source>
        <dbReference type="ARBA" id="ARBA00038455"/>
    </source>
</evidence>
<evidence type="ECO:0000256" key="1">
    <source>
        <dbReference type="ARBA" id="ARBA00022842"/>
    </source>
</evidence>
<keyword evidence="7" id="KW-1185">Reference proteome</keyword>
<keyword evidence="6" id="KW-0670">Pyruvate</keyword>
<accession>A0A5R9J5Z3</accession>
<name>A0A5R9J5Z3_9PROT</name>
<evidence type="ECO:0000256" key="2">
    <source>
        <dbReference type="ARBA" id="ARBA00023235"/>
    </source>
</evidence>
<organism evidence="6 7">
    <name type="scientific">Lichenicoccus roseus</name>
    <dbReference type="NCBI Taxonomy" id="2683649"/>
    <lineage>
        <taxon>Bacteria</taxon>
        <taxon>Pseudomonadati</taxon>
        <taxon>Pseudomonadota</taxon>
        <taxon>Alphaproteobacteria</taxon>
        <taxon>Acetobacterales</taxon>
        <taxon>Acetobacteraceae</taxon>
        <taxon>Lichenicoccus</taxon>
    </lineage>
</organism>
<dbReference type="OrthoDB" id="9771433at2"/>
<feature type="domain" description="MobA-like NTP transferase" evidence="5">
    <location>
        <begin position="322"/>
        <end position="448"/>
    </location>
</feature>
<dbReference type="InterPro" id="IPR025877">
    <property type="entry name" value="MobA-like_NTP_Trfase"/>
</dbReference>
<comment type="similarity">
    <text evidence="4">Belongs to the isocitrate lyase/PEP mutase superfamily. PEP mutase family.</text>
</comment>
<dbReference type="PANTHER" id="PTHR42905">
    <property type="entry name" value="PHOSPHOENOLPYRUVATE CARBOXYLASE"/>
    <property type="match status" value="1"/>
</dbReference>